<dbReference type="Proteomes" id="UP000266861">
    <property type="component" value="Unassembled WGS sequence"/>
</dbReference>
<comment type="caution">
    <text evidence="1">The sequence shown here is derived from an EMBL/GenBank/DDBJ whole genome shotgun (WGS) entry which is preliminary data.</text>
</comment>
<keyword evidence="2" id="KW-1185">Reference proteome</keyword>
<sequence>MPPLYQQNYKFPCAEGTGSMLVIYTYIIKDTNYHSIKFNQKESEERLRNFDSYVKVNFKPLDKVEITLYYIHLRKLTIAETSIITIVVDIGCKRKLQSAKKTVYRYCYDLNESGDRSGIKLIKLEITMAKIQVC</sequence>
<name>A0A397JNA3_9GLOM</name>
<evidence type="ECO:0000313" key="1">
    <source>
        <dbReference type="EMBL" id="RHZ88298.1"/>
    </source>
</evidence>
<evidence type="ECO:0000313" key="2">
    <source>
        <dbReference type="Proteomes" id="UP000266861"/>
    </source>
</evidence>
<gene>
    <name evidence="1" type="ORF">Glove_23g81</name>
</gene>
<reference evidence="1 2" key="1">
    <citation type="submission" date="2018-08" db="EMBL/GenBank/DDBJ databases">
        <title>Genome and evolution of the arbuscular mycorrhizal fungus Diversispora epigaea (formerly Glomus versiforme) and its bacterial endosymbionts.</title>
        <authorList>
            <person name="Sun X."/>
            <person name="Fei Z."/>
            <person name="Harrison M."/>
        </authorList>
    </citation>
    <scope>NUCLEOTIDE SEQUENCE [LARGE SCALE GENOMIC DNA]</scope>
    <source>
        <strain evidence="1 2">IT104</strain>
    </source>
</reference>
<accession>A0A397JNA3</accession>
<protein>
    <submittedName>
        <fullName evidence="1">Uncharacterized protein</fullName>
    </submittedName>
</protein>
<proteinExistence type="predicted"/>
<dbReference type="AlphaFoldDB" id="A0A397JNA3"/>
<organism evidence="1 2">
    <name type="scientific">Diversispora epigaea</name>
    <dbReference type="NCBI Taxonomy" id="1348612"/>
    <lineage>
        <taxon>Eukaryota</taxon>
        <taxon>Fungi</taxon>
        <taxon>Fungi incertae sedis</taxon>
        <taxon>Mucoromycota</taxon>
        <taxon>Glomeromycotina</taxon>
        <taxon>Glomeromycetes</taxon>
        <taxon>Diversisporales</taxon>
        <taxon>Diversisporaceae</taxon>
        <taxon>Diversispora</taxon>
    </lineage>
</organism>
<dbReference type="EMBL" id="PQFF01000021">
    <property type="protein sequence ID" value="RHZ88298.1"/>
    <property type="molecule type" value="Genomic_DNA"/>
</dbReference>